<sequence length="85" mass="9732">MGDFFLCGFLSKENWSCLRQTWQETESPDLDHGSIILTRWTRGGHVGQREWRRAVSRATRATPLCPSLHLHGTFPDNTVTCLFVV</sequence>
<evidence type="ECO:0000313" key="2">
    <source>
        <dbReference type="Proteomes" id="UP001497482"/>
    </source>
</evidence>
<proteinExistence type="predicted"/>
<keyword evidence="2" id="KW-1185">Reference proteome</keyword>
<name>A0AAV2M000_KNICA</name>
<gene>
    <name evidence="1" type="ORF">KC01_LOCUS33789</name>
</gene>
<protein>
    <submittedName>
        <fullName evidence="1">Uncharacterized protein</fullName>
    </submittedName>
</protein>
<organism evidence="1 2">
    <name type="scientific">Knipowitschia caucasica</name>
    <name type="common">Caucasian dwarf goby</name>
    <name type="synonym">Pomatoschistus caucasicus</name>
    <dbReference type="NCBI Taxonomy" id="637954"/>
    <lineage>
        <taxon>Eukaryota</taxon>
        <taxon>Metazoa</taxon>
        <taxon>Chordata</taxon>
        <taxon>Craniata</taxon>
        <taxon>Vertebrata</taxon>
        <taxon>Euteleostomi</taxon>
        <taxon>Actinopterygii</taxon>
        <taxon>Neopterygii</taxon>
        <taxon>Teleostei</taxon>
        <taxon>Neoteleostei</taxon>
        <taxon>Acanthomorphata</taxon>
        <taxon>Gobiaria</taxon>
        <taxon>Gobiiformes</taxon>
        <taxon>Gobioidei</taxon>
        <taxon>Gobiidae</taxon>
        <taxon>Gobiinae</taxon>
        <taxon>Knipowitschia</taxon>
    </lineage>
</organism>
<dbReference type="AlphaFoldDB" id="A0AAV2M000"/>
<dbReference type="Proteomes" id="UP001497482">
    <property type="component" value="Chromosome 5"/>
</dbReference>
<evidence type="ECO:0000313" key="1">
    <source>
        <dbReference type="EMBL" id="CAL1606654.1"/>
    </source>
</evidence>
<reference evidence="1 2" key="1">
    <citation type="submission" date="2024-04" db="EMBL/GenBank/DDBJ databases">
        <authorList>
            <person name="Waldvogel A.-M."/>
            <person name="Schoenle A."/>
        </authorList>
    </citation>
    <scope>NUCLEOTIDE SEQUENCE [LARGE SCALE GENOMIC DNA]</scope>
</reference>
<dbReference type="EMBL" id="OZ035827">
    <property type="protein sequence ID" value="CAL1606654.1"/>
    <property type="molecule type" value="Genomic_DNA"/>
</dbReference>
<accession>A0AAV2M000</accession>